<keyword evidence="4" id="KW-0804">Transcription</keyword>
<dbReference type="SUPFAM" id="SSF55455">
    <property type="entry name" value="SRF-like"/>
    <property type="match status" value="2"/>
</dbReference>
<dbReference type="PROSITE" id="PS50066">
    <property type="entry name" value="MADS_BOX_2"/>
    <property type="match status" value="2"/>
</dbReference>
<dbReference type="CDD" id="cd00120">
    <property type="entry name" value="MADS"/>
    <property type="match status" value="1"/>
</dbReference>
<evidence type="ECO:0000313" key="8">
    <source>
        <dbReference type="Proteomes" id="UP001497480"/>
    </source>
</evidence>
<keyword evidence="3" id="KW-0238">DNA-binding</keyword>
<evidence type="ECO:0000256" key="4">
    <source>
        <dbReference type="ARBA" id="ARBA00023163"/>
    </source>
</evidence>
<keyword evidence="5" id="KW-0539">Nucleus</keyword>
<keyword evidence="8" id="KW-1185">Reference proteome</keyword>
<evidence type="ECO:0000256" key="2">
    <source>
        <dbReference type="ARBA" id="ARBA00023015"/>
    </source>
</evidence>
<dbReference type="GO" id="GO:0046983">
    <property type="term" value="F:protein dimerization activity"/>
    <property type="evidence" value="ECO:0007669"/>
    <property type="project" value="InterPro"/>
</dbReference>
<dbReference type="GO" id="GO:0005634">
    <property type="term" value="C:nucleus"/>
    <property type="evidence" value="ECO:0007669"/>
    <property type="project" value="UniProtKB-SubCell"/>
</dbReference>
<dbReference type="EMBL" id="CAXHTB010000004">
    <property type="protein sequence ID" value="CAL0304888.1"/>
    <property type="molecule type" value="Genomic_DNA"/>
</dbReference>
<sequence length="593" mass="67789">MGRSRLTLKRISNNAIRKSTFMKRRDGLVKKVFESCTSRDIAEACLIVFDDDDANDDPQPMMTWPEDLTKVQSIIRKYESRKNEEEETPTMFGIQEYFAIKKDLVKADISKVRKEIVKIKYPTWDPRFNSLGDEPLRNFIAVLDSKIEACKQRKKLLEIQHEFEAVLAQTNNAASNSTQDSFMQNNFQSQLIPTPMDNQVDSSLDFLEQLDFSVNLDLPLDTSLDFSEQLDFSANLDLPLDTSLDVLEQLDFSANLDLPLDTSLDISEQLDFSVNLDIPLDTTKQSEAAEPDWDNLHELLDCASQANATAIMAMTLFLKSRKTIMGRARLTLKRIPNDPLRKSTCKQRMNALKKKMQEFSKLCKSEGTGKAEYEGEDEVEACLIVYNGEGDPQPLTWPENLTTEYSLIQKYESQKNKDPPVVFSIEDYFQNKKDKIEGEISKIRKDILKITYPTLHPSFNNLIEEQIRNIITMLDAKSKACSARIDMLKMQQQVQVNLDHNPTNSVASNSSQHAPTLMKPIDENNHIASSMFEESDVAIDFMDQDGEPDWDNLIDGIMNYSSLPYESLFDNNLELVTEFTQTYEAKEINKDDS</sequence>
<comment type="subcellular location">
    <subcellularLocation>
        <location evidence="1">Nucleus</location>
    </subcellularLocation>
</comment>
<gene>
    <name evidence="7" type="ORF">LLUT_LOCUS5948</name>
</gene>
<dbReference type="GO" id="GO:0000981">
    <property type="term" value="F:DNA-binding transcription factor activity, RNA polymerase II-specific"/>
    <property type="evidence" value="ECO:0007669"/>
    <property type="project" value="TreeGrafter"/>
</dbReference>
<feature type="domain" description="MADS-box" evidence="6">
    <location>
        <begin position="325"/>
        <end position="366"/>
    </location>
</feature>
<reference evidence="7 8" key="1">
    <citation type="submission" date="2024-03" db="EMBL/GenBank/DDBJ databases">
        <authorList>
            <person name="Martinez-Hernandez J."/>
        </authorList>
    </citation>
    <scope>NUCLEOTIDE SEQUENCE [LARGE SCALE GENOMIC DNA]</scope>
</reference>
<feature type="domain" description="MADS-box" evidence="6">
    <location>
        <begin position="1"/>
        <end position="34"/>
    </location>
</feature>
<keyword evidence="2" id="KW-0805">Transcription regulation</keyword>
<dbReference type="Pfam" id="PF00319">
    <property type="entry name" value="SRF-TF"/>
    <property type="match status" value="1"/>
</dbReference>
<evidence type="ECO:0000259" key="6">
    <source>
        <dbReference type="PROSITE" id="PS50066"/>
    </source>
</evidence>
<evidence type="ECO:0000256" key="3">
    <source>
        <dbReference type="ARBA" id="ARBA00023125"/>
    </source>
</evidence>
<dbReference type="InterPro" id="IPR036879">
    <property type="entry name" value="TF_MADSbox_sf"/>
</dbReference>
<dbReference type="Proteomes" id="UP001497480">
    <property type="component" value="Unassembled WGS sequence"/>
</dbReference>
<comment type="caution">
    <text evidence="7">The sequence shown here is derived from an EMBL/GenBank/DDBJ whole genome shotgun (WGS) entry which is preliminary data.</text>
</comment>
<dbReference type="PRINTS" id="PR00404">
    <property type="entry name" value="MADSDOMAIN"/>
</dbReference>
<dbReference type="SMART" id="SM00432">
    <property type="entry name" value="MADS"/>
    <property type="match status" value="2"/>
</dbReference>
<dbReference type="InterPro" id="IPR002100">
    <property type="entry name" value="TF_MADSbox"/>
</dbReference>
<accession>A0AAV1W6N1</accession>
<dbReference type="AlphaFoldDB" id="A0AAV1W6N1"/>
<evidence type="ECO:0000313" key="7">
    <source>
        <dbReference type="EMBL" id="CAL0304888.1"/>
    </source>
</evidence>
<name>A0AAV1W6N1_LUPLU</name>
<dbReference type="Gene3D" id="3.40.1810.10">
    <property type="entry name" value="Transcription factor, MADS-box"/>
    <property type="match status" value="1"/>
</dbReference>
<evidence type="ECO:0000256" key="1">
    <source>
        <dbReference type="ARBA" id="ARBA00004123"/>
    </source>
</evidence>
<dbReference type="GO" id="GO:0000978">
    <property type="term" value="F:RNA polymerase II cis-regulatory region sequence-specific DNA binding"/>
    <property type="evidence" value="ECO:0007669"/>
    <property type="project" value="TreeGrafter"/>
</dbReference>
<protein>
    <recommendedName>
        <fullName evidence="6">MADS-box domain-containing protein</fullName>
    </recommendedName>
</protein>
<dbReference type="PANTHER" id="PTHR11945">
    <property type="entry name" value="MADS BOX PROTEIN"/>
    <property type="match status" value="1"/>
</dbReference>
<organism evidence="7 8">
    <name type="scientific">Lupinus luteus</name>
    <name type="common">European yellow lupine</name>
    <dbReference type="NCBI Taxonomy" id="3873"/>
    <lineage>
        <taxon>Eukaryota</taxon>
        <taxon>Viridiplantae</taxon>
        <taxon>Streptophyta</taxon>
        <taxon>Embryophyta</taxon>
        <taxon>Tracheophyta</taxon>
        <taxon>Spermatophyta</taxon>
        <taxon>Magnoliopsida</taxon>
        <taxon>eudicotyledons</taxon>
        <taxon>Gunneridae</taxon>
        <taxon>Pentapetalae</taxon>
        <taxon>rosids</taxon>
        <taxon>fabids</taxon>
        <taxon>Fabales</taxon>
        <taxon>Fabaceae</taxon>
        <taxon>Papilionoideae</taxon>
        <taxon>50 kb inversion clade</taxon>
        <taxon>genistoids sensu lato</taxon>
        <taxon>core genistoids</taxon>
        <taxon>Genisteae</taxon>
        <taxon>Lupinus</taxon>
    </lineage>
</organism>
<dbReference type="PANTHER" id="PTHR11945:SF564">
    <property type="entry name" value="PROTEIN, PUTATIVE-RELATED"/>
    <property type="match status" value="1"/>
</dbReference>
<proteinExistence type="predicted"/>
<evidence type="ECO:0000256" key="5">
    <source>
        <dbReference type="ARBA" id="ARBA00023242"/>
    </source>
</evidence>